<dbReference type="Pfam" id="PF08534">
    <property type="entry name" value="Redoxin"/>
    <property type="match status" value="1"/>
</dbReference>
<dbReference type="NCBIfam" id="NF001808">
    <property type="entry name" value="PRK00522.1"/>
    <property type="match status" value="1"/>
</dbReference>
<keyword evidence="1" id="KW-0575">Peroxidase</keyword>
<evidence type="ECO:0000256" key="4">
    <source>
        <dbReference type="ARBA" id="ARBA00023157"/>
    </source>
</evidence>
<dbReference type="InterPro" id="IPR036249">
    <property type="entry name" value="Thioredoxin-like_sf"/>
</dbReference>
<evidence type="ECO:0000256" key="5">
    <source>
        <dbReference type="ARBA" id="ARBA00023284"/>
    </source>
</evidence>
<dbReference type="PROSITE" id="PS01265">
    <property type="entry name" value="TPX"/>
    <property type="match status" value="1"/>
</dbReference>
<feature type="domain" description="Redoxin" evidence="6">
    <location>
        <begin position="2"/>
        <end position="108"/>
    </location>
</feature>
<evidence type="ECO:0000259" key="6">
    <source>
        <dbReference type="Pfam" id="PF08534"/>
    </source>
</evidence>
<name>F9HPQ2_STRMT</name>
<protein>
    <submittedName>
        <fullName evidence="7">Redoxin</fullName>
    </submittedName>
</protein>
<dbReference type="InterPro" id="IPR013740">
    <property type="entry name" value="Redoxin"/>
</dbReference>
<dbReference type="PANTHER" id="PTHR43110:SF1">
    <property type="entry name" value="THIOL PEROXIDASE"/>
    <property type="match status" value="1"/>
</dbReference>
<gene>
    <name evidence="7" type="ORF">HMPREF9957_0671</name>
</gene>
<dbReference type="EMBL" id="AFQV01000027">
    <property type="protein sequence ID" value="EGP65577.1"/>
    <property type="molecule type" value="Genomic_DNA"/>
</dbReference>
<dbReference type="PATRIC" id="fig|1008453.3.peg.1649"/>
<comment type="caution">
    <text evidence="7">The sequence shown here is derived from an EMBL/GenBank/DDBJ whole genome shotgun (WGS) entry which is preliminary data.</text>
</comment>
<keyword evidence="3" id="KW-0560">Oxidoreductase</keyword>
<accession>F9HPQ2</accession>
<dbReference type="Gene3D" id="3.40.30.10">
    <property type="entry name" value="Glutaredoxin"/>
    <property type="match status" value="1"/>
</dbReference>
<evidence type="ECO:0000313" key="7">
    <source>
        <dbReference type="EMBL" id="EGP65577.1"/>
    </source>
</evidence>
<evidence type="ECO:0000256" key="3">
    <source>
        <dbReference type="ARBA" id="ARBA00023002"/>
    </source>
</evidence>
<dbReference type="GO" id="GO:0008379">
    <property type="term" value="F:thioredoxin peroxidase activity"/>
    <property type="evidence" value="ECO:0007669"/>
    <property type="project" value="InterPro"/>
</dbReference>
<sequence>MPSIDTGICSTQTRRFNEELAGLDNTVVLTVSKDLPFAQKRWCGAEGIENAIMLSDYFDHSFGRDYALLINEWHLLARAVFVLDTDNTIRYVEYVDNINSEPNFEAAIAAAKVL</sequence>
<reference evidence="7 8" key="1">
    <citation type="submission" date="2011-05" db="EMBL/GenBank/DDBJ databases">
        <authorList>
            <person name="Durkin A.S."/>
            <person name="Radune D."/>
            <person name="Hostetler J."/>
            <person name="Torralba M."/>
            <person name="Gillis M."/>
            <person name="Methe B."/>
            <person name="Sutton G."/>
            <person name="Nelson K.E."/>
        </authorList>
    </citation>
    <scope>NUCLEOTIDE SEQUENCE [LARGE SCALE GENOMIC DNA]</scope>
    <source>
        <strain evidence="7 8">SK1080</strain>
    </source>
</reference>
<evidence type="ECO:0000256" key="1">
    <source>
        <dbReference type="ARBA" id="ARBA00022559"/>
    </source>
</evidence>
<keyword evidence="2" id="KW-0049">Antioxidant</keyword>
<dbReference type="CDD" id="cd03014">
    <property type="entry name" value="PRX_Atyp2cys"/>
    <property type="match status" value="1"/>
</dbReference>
<keyword evidence="4" id="KW-1015">Disulfide bond</keyword>
<organism evidence="7 8">
    <name type="scientific">Streptococcus mitis SK1080</name>
    <dbReference type="NCBI Taxonomy" id="1008453"/>
    <lineage>
        <taxon>Bacteria</taxon>
        <taxon>Bacillati</taxon>
        <taxon>Bacillota</taxon>
        <taxon>Bacilli</taxon>
        <taxon>Lactobacillales</taxon>
        <taxon>Streptococcaceae</taxon>
        <taxon>Streptococcus</taxon>
        <taxon>Streptococcus mitis group</taxon>
    </lineage>
</organism>
<dbReference type="Proteomes" id="UP000004568">
    <property type="component" value="Unassembled WGS sequence"/>
</dbReference>
<dbReference type="SUPFAM" id="SSF52833">
    <property type="entry name" value="Thioredoxin-like"/>
    <property type="match status" value="1"/>
</dbReference>
<evidence type="ECO:0000313" key="8">
    <source>
        <dbReference type="Proteomes" id="UP000004568"/>
    </source>
</evidence>
<dbReference type="InterPro" id="IPR002065">
    <property type="entry name" value="TPX"/>
</dbReference>
<dbReference type="InterPro" id="IPR050455">
    <property type="entry name" value="Tpx_Peroxidase_subfamily"/>
</dbReference>
<dbReference type="PANTHER" id="PTHR43110">
    <property type="entry name" value="THIOL PEROXIDASE"/>
    <property type="match status" value="1"/>
</dbReference>
<evidence type="ECO:0000256" key="2">
    <source>
        <dbReference type="ARBA" id="ARBA00022862"/>
    </source>
</evidence>
<proteinExistence type="predicted"/>
<dbReference type="eggNOG" id="COG2077">
    <property type="taxonomic scope" value="Bacteria"/>
</dbReference>
<dbReference type="InterPro" id="IPR018219">
    <property type="entry name" value="Tpx_CS"/>
</dbReference>
<dbReference type="AlphaFoldDB" id="F9HPQ2"/>
<keyword evidence="5" id="KW-0676">Redox-active center</keyword>